<comment type="caution">
    <text evidence="2">The sequence shown here is derived from an EMBL/GenBank/DDBJ whole genome shotgun (WGS) entry which is preliminary data.</text>
</comment>
<dbReference type="GO" id="GO:0016209">
    <property type="term" value="F:antioxidant activity"/>
    <property type="evidence" value="ECO:0007669"/>
    <property type="project" value="InterPro"/>
</dbReference>
<dbReference type="AlphaFoldDB" id="A0A972VYC3"/>
<dbReference type="InterPro" id="IPR036249">
    <property type="entry name" value="Thioredoxin-like_sf"/>
</dbReference>
<evidence type="ECO:0000313" key="2">
    <source>
        <dbReference type="EMBL" id="NQV64867.1"/>
    </source>
</evidence>
<dbReference type="EMBL" id="JABMOJ010000215">
    <property type="protein sequence ID" value="NQV64867.1"/>
    <property type="molecule type" value="Genomic_DNA"/>
</dbReference>
<protein>
    <submittedName>
        <fullName evidence="2">Redoxin domain-containing protein</fullName>
    </submittedName>
</protein>
<dbReference type="Proteomes" id="UP000754644">
    <property type="component" value="Unassembled WGS sequence"/>
</dbReference>
<dbReference type="SUPFAM" id="SSF52833">
    <property type="entry name" value="Thioredoxin-like"/>
    <property type="match status" value="1"/>
</dbReference>
<dbReference type="Gene3D" id="3.40.30.10">
    <property type="entry name" value="Glutaredoxin"/>
    <property type="match status" value="1"/>
</dbReference>
<dbReference type="Pfam" id="PF00578">
    <property type="entry name" value="AhpC-TSA"/>
    <property type="match status" value="1"/>
</dbReference>
<evidence type="ECO:0000313" key="3">
    <source>
        <dbReference type="Proteomes" id="UP000754644"/>
    </source>
</evidence>
<accession>A0A972VYC3</accession>
<dbReference type="InterPro" id="IPR000866">
    <property type="entry name" value="AhpC/TSA"/>
</dbReference>
<sequence>MLAGYEERRAAFEEQGARIIAASVDSMENTLALAAPLGFPVGHGVTRADADSLGAWWDDNRNFIQPSEFILSRSGKVMMSTYSNSPIGRMEPEETLTLLKYLNAQRQKQKAQAPPPARD</sequence>
<gene>
    <name evidence="2" type="ORF">HQ497_05825</name>
</gene>
<proteinExistence type="predicted"/>
<feature type="domain" description="Alkyl hydroperoxide reductase subunit C/ Thiol specific antioxidant" evidence="1">
    <location>
        <begin position="3"/>
        <end position="78"/>
    </location>
</feature>
<dbReference type="GO" id="GO:0016491">
    <property type="term" value="F:oxidoreductase activity"/>
    <property type="evidence" value="ECO:0007669"/>
    <property type="project" value="InterPro"/>
</dbReference>
<organism evidence="2 3">
    <name type="scientific">SAR86 cluster bacterium</name>
    <dbReference type="NCBI Taxonomy" id="2030880"/>
    <lineage>
        <taxon>Bacteria</taxon>
        <taxon>Pseudomonadati</taxon>
        <taxon>Pseudomonadota</taxon>
        <taxon>Gammaproteobacteria</taxon>
        <taxon>SAR86 cluster</taxon>
    </lineage>
</organism>
<name>A0A972VYC3_9GAMM</name>
<reference evidence="2" key="1">
    <citation type="submission" date="2020-05" db="EMBL/GenBank/DDBJ databases">
        <title>Sulfur intermediates as new biogeochemical hubs in an aquatic model microbial ecosystem.</title>
        <authorList>
            <person name="Vigneron A."/>
        </authorList>
    </citation>
    <scope>NUCLEOTIDE SEQUENCE</scope>
    <source>
        <strain evidence="2">Bin.250</strain>
    </source>
</reference>
<evidence type="ECO:0000259" key="1">
    <source>
        <dbReference type="Pfam" id="PF00578"/>
    </source>
</evidence>